<evidence type="ECO:0000256" key="1">
    <source>
        <dbReference type="ARBA" id="ARBA00023015"/>
    </source>
</evidence>
<dbReference type="InterPro" id="IPR018490">
    <property type="entry name" value="cNMP-bd_dom_sf"/>
</dbReference>
<gene>
    <name evidence="6" type="ORF">FA046_11845</name>
</gene>
<sequence length="322" mass="37265">MSLKYVQANPSDVAHIITLLSHYYPVSKELADEFYKHAIAIKLEKGEHILHQGELCKYMYFIKEGALKAYSEHNHKEITTYISIENEFVSSLSGLYGQQPSREAIVAIEPAYLLGVHTDVLLNWYQHFFDLNFIIRQVYESYYRDAQERSHIIRVGNAKERYEYFVSSRASAVERLPVDCVASFLDMKPETLIRIKKQQHNLLNENEITAIITQIEDFITQTQAFKNKAITVNILAKELGIAASKITLALSTHYKLVFKDFINKYRIICFKQLLHKQEQMQSFTIETLALQSGFSSRSSFYKAFKKSEGISPTEYEANLMRS</sequence>
<keyword evidence="3" id="KW-0804">Transcription</keyword>
<dbReference type="PRINTS" id="PR00032">
    <property type="entry name" value="HTHARAC"/>
</dbReference>
<dbReference type="GO" id="GO:0043565">
    <property type="term" value="F:sequence-specific DNA binding"/>
    <property type="evidence" value="ECO:0007669"/>
    <property type="project" value="InterPro"/>
</dbReference>
<dbReference type="SMART" id="SM00342">
    <property type="entry name" value="HTH_ARAC"/>
    <property type="match status" value="1"/>
</dbReference>
<accession>A0A4V5NYQ8</accession>
<evidence type="ECO:0000313" key="7">
    <source>
        <dbReference type="Proteomes" id="UP000308181"/>
    </source>
</evidence>
<dbReference type="InterPro" id="IPR009057">
    <property type="entry name" value="Homeodomain-like_sf"/>
</dbReference>
<reference evidence="6 7" key="1">
    <citation type="submission" date="2019-04" db="EMBL/GenBank/DDBJ databases">
        <title>Pedobacter sp. AR-3-17 sp. nov., isolated from Arctic soil.</title>
        <authorList>
            <person name="Dahal R.H."/>
            <person name="Kim D.-U."/>
        </authorList>
    </citation>
    <scope>NUCLEOTIDE SEQUENCE [LARGE SCALE GENOMIC DNA]</scope>
    <source>
        <strain evidence="6 7">AR-3-17</strain>
    </source>
</reference>
<dbReference type="PANTHER" id="PTHR43280:SF29">
    <property type="entry name" value="ARAC-FAMILY TRANSCRIPTIONAL REGULATOR"/>
    <property type="match status" value="1"/>
</dbReference>
<dbReference type="PANTHER" id="PTHR43280">
    <property type="entry name" value="ARAC-FAMILY TRANSCRIPTIONAL REGULATOR"/>
    <property type="match status" value="1"/>
</dbReference>
<dbReference type="Pfam" id="PF00027">
    <property type="entry name" value="cNMP_binding"/>
    <property type="match status" value="1"/>
</dbReference>
<comment type="caution">
    <text evidence="6">The sequence shown here is derived from an EMBL/GenBank/DDBJ whole genome shotgun (WGS) entry which is preliminary data.</text>
</comment>
<evidence type="ECO:0000256" key="3">
    <source>
        <dbReference type="ARBA" id="ARBA00023163"/>
    </source>
</evidence>
<dbReference type="RefSeq" id="WP_136826733.1">
    <property type="nucleotide sequence ID" value="NZ_SWBP01000004.1"/>
</dbReference>
<dbReference type="Gene3D" id="2.60.120.10">
    <property type="entry name" value="Jelly Rolls"/>
    <property type="match status" value="1"/>
</dbReference>
<keyword evidence="2" id="KW-0238">DNA-binding</keyword>
<dbReference type="InterPro" id="IPR000595">
    <property type="entry name" value="cNMP-bd_dom"/>
</dbReference>
<dbReference type="GO" id="GO:0003700">
    <property type="term" value="F:DNA-binding transcription factor activity"/>
    <property type="evidence" value="ECO:0007669"/>
    <property type="project" value="InterPro"/>
</dbReference>
<dbReference type="OrthoDB" id="792939at2"/>
<evidence type="ECO:0000313" key="6">
    <source>
        <dbReference type="EMBL" id="TKB96770.1"/>
    </source>
</evidence>
<dbReference type="EMBL" id="SWBP01000004">
    <property type="protein sequence ID" value="TKB96770.1"/>
    <property type="molecule type" value="Genomic_DNA"/>
</dbReference>
<evidence type="ECO:0000256" key="2">
    <source>
        <dbReference type="ARBA" id="ARBA00023125"/>
    </source>
</evidence>
<dbReference type="Pfam" id="PF12833">
    <property type="entry name" value="HTH_18"/>
    <property type="match status" value="1"/>
</dbReference>
<dbReference type="SUPFAM" id="SSF51206">
    <property type="entry name" value="cAMP-binding domain-like"/>
    <property type="match status" value="1"/>
</dbReference>
<dbReference type="PROSITE" id="PS50042">
    <property type="entry name" value="CNMP_BINDING_3"/>
    <property type="match status" value="1"/>
</dbReference>
<proteinExistence type="predicted"/>
<evidence type="ECO:0000259" key="4">
    <source>
        <dbReference type="PROSITE" id="PS01124"/>
    </source>
</evidence>
<dbReference type="SUPFAM" id="SSF46689">
    <property type="entry name" value="Homeodomain-like"/>
    <property type="match status" value="1"/>
</dbReference>
<dbReference type="InterPro" id="IPR020449">
    <property type="entry name" value="Tscrpt_reg_AraC-type_HTH"/>
</dbReference>
<feature type="domain" description="Cyclic nucleotide-binding" evidence="5">
    <location>
        <begin position="29"/>
        <end position="121"/>
    </location>
</feature>
<keyword evidence="1" id="KW-0805">Transcription regulation</keyword>
<name>A0A4V5NYQ8_9SPHI</name>
<dbReference type="Gene3D" id="1.10.10.60">
    <property type="entry name" value="Homeodomain-like"/>
    <property type="match status" value="1"/>
</dbReference>
<keyword evidence="7" id="KW-1185">Reference proteome</keyword>
<protein>
    <submittedName>
        <fullName evidence="6">Helix-turn-helix domain-containing protein</fullName>
    </submittedName>
</protein>
<evidence type="ECO:0000259" key="5">
    <source>
        <dbReference type="PROSITE" id="PS50042"/>
    </source>
</evidence>
<feature type="domain" description="HTH araC/xylS-type" evidence="4">
    <location>
        <begin position="209"/>
        <end position="318"/>
    </location>
</feature>
<dbReference type="PROSITE" id="PS01124">
    <property type="entry name" value="HTH_ARAC_FAMILY_2"/>
    <property type="match status" value="1"/>
</dbReference>
<dbReference type="AlphaFoldDB" id="A0A4V5NYQ8"/>
<dbReference type="Proteomes" id="UP000308181">
    <property type="component" value="Unassembled WGS sequence"/>
</dbReference>
<dbReference type="InterPro" id="IPR014710">
    <property type="entry name" value="RmlC-like_jellyroll"/>
</dbReference>
<dbReference type="CDD" id="cd00038">
    <property type="entry name" value="CAP_ED"/>
    <property type="match status" value="1"/>
</dbReference>
<organism evidence="6 7">
    <name type="scientific">Pedobacter cryophilus</name>
    <dbReference type="NCBI Taxonomy" id="2571271"/>
    <lineage>
        <taxon>Bacteria</taxon>
        <taxon>Pseudomonadati</taxon>
        <taxon>Bacteroidota</taxon>
        <taxon>Sphingobacteriia</taxon>
        <taxon>Sphingobacteriales</taxon>
        <taxon>Sphingobacteriaceae</taxon>
        <taxon>Pedobacter</taxon>
    </lineage>
</organism>
<dbReference type="InterPro" id="IPR018060">
    <property type="entry name" value="HTH_AraC"/>
</dbReference>